<evidence type="ECO:0000256" key="3">
    <source>
        <dbReference type="ARBA" id="ARBA00022692"/>
    </source>
</evidence>
<feature type="transmembrane region" description="Helical" evidence="6">
    <location>
        <begin position="158"/>
        <end position="180"/>
    </location>
</feature>
<dbReference type="PANTHER" id="PTHR32322:SF2">
    <property type="entry name" value="EAMA DOMAIN-CONTAINING PROTEIN"/>
    <property type="match status" value="1"/>
</dbReference>
<feature type="transmembrane region" description="Helical" evidence="6">
    <location>
        <begin position="192"/>
        <end position="210"/>
    </location>
</feature>
<keyword evidence="3 6" id="KW-0812">Transmembrane</keyword>
<reference evidence="9" key="1">
    <citation type="submission" date="2017-02" db="EMBL/GenBank/DDBJ databases">
        <authorList>
            <person name="Varghese N."/>
            <person name="Submissions S."/>
        </authorList>
    </citation>
    <scope>NUCLEOTIDE SEQUENCE [LARGE SCALE GENOMIC DNA]</scope>
    <source>
        <strain evidence="9">DSM 22224</strain>
    </source>
</reference>
<dbReference type="EMBL" id="FUWZ01000006">
    <property type="protein sequence ID" value="SKA43914.1"/>
    <property type="molecule type" value="Genomic_DNA"/>
</dbReference>
<feature type="transmembrane region" description="Helical" evidence="6">
    <location>
        <begin position="226"/>
        <end position="247"/>
    </location>
</feature>
<feature type="domain" description="EamA" evidence="7">
    <location>
        <begin position="15"/>
        <end position="146"/>
    </location>
</feature>
<dbReference type="PANTHER" id="PTHR32322">
    <property type="entry name" value="INNER MEMBRANE TRANSPORTER"/>
    <property type="match status" value="1"/>
</dbReference>
<name>A0A1T4TU12_9BACT</name>
<comment type="similarity">
    <text evidence="2">Belongs to the EamA transporter family.</text>
</comment>
<evidence type="ECO:0000256" key="6">
    <source>
        <dbReference type="SAM" id="Phobius"/>
    </source>
</evidence>
<feature type="transmembrane region" description="Helical" evidence="6">
    <location>
        <begin position="73"/>
        <end position="95"/>
    </location>
</feature>
<feature type="transmembrane region" description="Helical" evidence="6">
    <location>
        <begin position="42"/>
        <end position="61"/>
    </location>
</feature>
<dbReference type="SUPFAM" id="SSF103481">
    <property type="entry name" value="Multidrug resistance efflux transporter EmrE"/>
    <property type="match status" value="2"/>
</dbReference>
<accession>A0A1T4TU12</accession>
<organism evidence="8 9">
    <name type="scientific">Chitinophaga eiseniae</name>
    <dbReference type="NCBI Taxonomy" id="634771"/>
    <lineage>
        <taxon>Bacteria</taxon>
        <taxon>Pseudomonadati</taxon>
        <taxon>Bacteroidota</taxon>
        <taxon>Chitinophagia</taxon>
        <taxon>Chitinophagales</taxon>
        <taxon>Chitinophagaceae</taxon>
        <taxon>Chitinophaga</taxon>
    </lineage>
</organism>
<keyword evidence="5 6" id="KW-0472">Membrane</keyword>
<feature type="transmembrane region" description="Helical" evidence="6">
    <location>
        <begin position="15"/>
        <end position="36"/>
    </location>
</feature>
<dbReference type="GO" id="GO:0016020">
    <property type="term" value="C:membrane"/>
    <property type="evidence" value="ECO:0007669"/>
    <property type="project" value="UniProtKB-SubCell"/>
</dbReference>
<evidence type="ECO:0000256" key="1">
    <source>
        <dbReference type="ARBA" id="ARBA00004141"/>
    </source>
</evidence>
<feature type="transmembrane region" description="Helical" evidence="6">
    <location>
        <begin position="281"/>
        <end position="299"/>
    </location>
</feature>
<evidence type="ECO:0000256" key="4">
    <source>
        <dbReference type="ARBA" id="ARBA00022989"/>
    </source>
</evidence>
<protein>
    <submittedName>
        <fullName evidence="8">Permease of the drug/metabolite transporter (DMT) superfamily</fullName>
    </submittedName>
</protein>
<dbReference type="InterPro" id="IPR050638">
    <property type="entry name" value="AA-Vitamin_Transporters"/>
</dbReference>
<comment type="subcellular location">
    <subcellularLocation>
        <location evidence="1">Membrane</location>
        <topology evidence="1">Multi-pass membrane protein</topology>
    </subcellularLocation>
</comment>
<evidence type="ECO:0000256" key="2">
    <source>
        <dbReference type="ARBA" id="ARBA00007362"/>
    </source>
</evidence>
<dbReference type="InterPro" id="IPR000620">
    <property type="entry name" value="EamA_dom"/>
</dbReference>
<dbReference type="Proteomes" id="UP000190367">
    <property type="component" value="Unassembled WGS sequence"/>
</dbReference>
<evidence type="ECO:0000313" key="9">
    <source>
        <dbReference type="Proteomes" id="UP000190367"/>
    </source>
</evidence>
<evidence type="ECO:0000313" key="8">
    <source>
        <dbReference type="EMBL" id="SKA43914.1"/>
    </source>
</evidence>
<dbReference type="Pfam" id="PF00892">
    <property type="entry name" value="EamA"/>
    <property type="match status" value="2"/>
</dbReference>
<sequence length="301" mass="32214">MTTSSAPASYSSKTFLYLLAVYIIWGSTYLGLKIATETVPPFLLSALRFFVAGGILLAIGYSKERRIPTRQQLLSAIFVGVLLIGIGNTTVALAVHHMPSGLVALLVAAMPAWFVGLDWAFFSKKRPSLLTALGIVLGFVGLFLLFNPFAAAHATRSFPLWPILVVVTGSISWATGSLLVQRLSMPTQMISTAIQMLAGGAFSLLVSALLEPGAWGTLPGMSQRSWLAYIYLVMIGSLIGYTSYSWLTRNAPPRLTSTYAYVNPVVAMFLGWAIGNEVVDSMVGASAAIVIAGVVLMTLKK</sequence>
<dbReference type="InterPro" id="IPR037185">
    <property type="entry name" value="EmrE-like"/>
</dbReference>
<feature type="transmembrane region" description="Helical" evidence="6">
    <location>
        <begin position="129"/>
        <end position="146"/>
    </location>
</feature>
<evidence type="ECO:0000259" key="7">
    <source>
        <dbReference type="Pfam" id="PF00892"/>
    </source>
</evidence>
<feature type="transmembrane region" description="Helical" evidence="6">
    <location>
        <begin position="101"/>
        <end position="122"/>
    </location>
</feature>
<feature type="domain" description="EamA" evidence="7">
    <location>
        <begin position="161"/>
        <end position="298"/>
    </location>
</feature>
<dbReference type="AlphaFoldDB" id="A0A1T4TU12"/>
<dbReference type="RefSeq" id="WP_078672634.1">
    <property type="nucleotide sequence ID" value="NZ_FUWZ01000006.1"/>
</dbReference>
<keyword evidence="4 6" id="KW-1133">Transmembrane helix</keyword>
<keyword evidence="9" id="KW-1185">Reference proteome</keyword>
<dbReference type="OrthoDB" id="9812547at2"/>
<gene>
    <name evidence="8" type="ORF">SAMN04488128_106282</name>
</gene>
<evidence type="ECO:0000256" key="5">
    <source>
        <dbReference type="ARBA" id="ARBA00023136"/>
    </source>
</evidence>
<feature type="transmembrane region" description="Helical" evidence="6">
    <location>
        <begin position="259"/>
        <end position="275"/>
    </location>
</feature>
<dbReference type="STRING" id="634771.SAMN04488128_106282"/>
<proteinExistence type="inferred from homology"/>